<reference evidence="2 3" key="1">
    <citation type="submission" date="2019-09" db="EMBL/GenBank/DDBJ databases">
        <title>Phylogenetic characterization of a novel taxon of the genus Bifidobacterium: Bifidobacterium choloepi sp. nov.</title>
        <authorList>
            <person name="Modesto M."/>
            <person name="Satti M."/>
        </authorList>
    </citation>
    <scope>NUCLEOTIDE SEQUENCE [LARGE SCALE GENOMIC DNA]</scope>
    <source>
        <strain evidence="2 3">BRDM6</strain>
    </source>
</reference>
<gene>
    <name evidence="2" type="ORF">F6S87_06860</name>
</gene>
<name>A0A6I5NG86_9BIFI</name>
<keyword evidence="1" id="KW-0472">Membrane</keyword>
<evidence type="ECO:0000313" key="2">
    <source>
        <dbReference type="EMBL" id="NEG70314.1"/>
    </source>
</evidence>
<keyword evidence="1" id="KW-0812">Transmembrane</keyword>
<feature type="transmembrane region" description="Helical" evidence="1">
    <location>
        <begin position="22"/>
        <end position="42"/>
    </location>
</feature>
<evidence type="ECO:0000313" key="3">
    <source>
        <dbReference type="Proteomes" id="UP000469292"/>
    </source>
</evidence>
<feature type="transmembrane region" description="Helical" evidence="1">
    <location>
        <begin position="158"/>
        <end position="180"/>
    </location>
</feature>
<evidence type="ECO:0000256" key="1">
    <source>
        <dbReference type="SAM" id="Phobius"/>
    </source>
</evidence>
<accession>A0A6I5NG86</accession>
<feature type="transmembrane region" description="Helical" evidence="1">
    <location>
        <begin position="54"/>
        <end position="73"/>
    </location>
</feature>
<organism evidence="2 3">
    <name type="scientific">Bifidobacterium choloepi</name>
    <dbReference type="NCBI Taxonomy" id="2614131"/>
    <lineage>
        <taxon>Bacteria</taxon>
        <taxon>Bacillati</taxon>
        <taxon>Actinomycetota</taxon>
        <taxon>Actinomycetes</taxon>
        <taxon>Bifidobacteriales</taxon>
        <taxon>Bifidobacteriaceae</taxon>
        <taxon>Bifidobacterium</taxon>
    </lineage>
</organism>
<dbReference type="EMBL" id="VYSG01000003">
    <property type="protein sequence ID" value="NEG70314.1"/>
    <property type="molecule type" value="Genomic_DNA"/>
</dbReference>
<sequence length="262" mass="27686">MTERTDGDRQDRLEAATGTHRPFGWVLLTQLVVYAIMIVLGACSNGDQLDPDSLSFSLTTTAVVAMIVIYAFFNPLRDGIPGRIVALVCGFLSMIFATTPILGNAFFHGQQIVDRDGAVAAGYIMPQAWLAGAAILFVVVIVAAFVCQMAREDRSHLIVSLSAAVLDGIASIAVAGWCFLPAMFSNATVVNFYGNSSLHAAWLAGWICIAVVAICLGGVSYTWNRDADPYPGAHCPWLGIGLTPAMFLGGIVAVAALANALC</sequence>
<feature type="transmembrane region" description="Helical" evidence="1">
    <location>
        <begin position="85"/>
        <end position="107"/>
    </location>
</feature>
<protein>
    <submittedName>
        <fullName evidence="2">Transporter</fullName>
    </submittedName>
</protein>
<feature type="transmembrane region" description="Helical" evidence="1">
    <location>
        <begin position="235"/>
        <end position="258"/>
    </location>
</feature>
<proteinExistence type="predicted"/>
<keyword evidence="3" id="KW-1185">Reference proteome</keyword>
<feature type="transmembrane region" description="Helical" evidence="1">
    <location>
        <begin position="200"/>
        <end position="223"/>
    </location>
</feature>
<dbReference type="RefSeq" id="WP_163227919.1">
    <property type="nucleotide sequence ID" value="NZ_VYSG01000003.1"/>
</dbReference>
<keyword evidence="1" id="KW-1133">Transmembrane helix</keyword>
<dbReference type="AlphaFoldDB" id="A0A6I5NG86"/>
<dbReference type="Proteomes" id="UP000469292">
    <property type="component" value="Unassembled WGS sequence"/>
</dbReference>
<comment type="caution">
    <text evidence="2">The sequence shown here is derived from an EMBL/GenBank/DDBJ whole genome shotgun (WGS) entry which is preliminary data.</text>
</comment>
<feature type="transmembrane region" description="Helical" evidence="1">
    <location>
        <begin position="127"/>
        <end position="146"/>
    </location>
</feature>